<sequence length="350" mass="42082">MVQKQIYIAAKKHNIYYVYELQKYLVNSNEAKLILIKNIIDRTNTHYVYSKSFYLFFGRSKIYRAVELIFYKYLLFSTNLSTLNIEVKNKLLYLSILPVYKAKLKENIFKSLVNDNYHKICSVYGVSNLFNKCNNIPFNHNFIQIIIDKLQSSKYISRLIINLLYSGYIYSSFTIRNINFQQCLISKPNKVKNLFISSYNLIDLILNILFLDKSWFFFKTQFKKSNTKNLKRSVDKSMISNTNNMRLGISDQIKFFIYDKIHNKFRLIRILDYRNKFIDNLVKIYLRYCKESQKFLSFNLVKDYHKFINVLLYTYQKKMNNFNDIKKIINLNYSVNLYINYCNIINFGSF</sequence>
<keyword evidence="1" id="KW-0934">Plastid</keyword>
<accession>A0AA51NFJ4</accession>
<organism evidence="1">
    <name type="scientific">Corynecladia elata</name>
    <dbReference type="NCBI Taxonomy" id="3101723"/>
    <lineage>
        <taxon>Eukaryota</taxon>
        <taxon>Rhodophyta</taxon>
        <taxon>Florideophyceae</taxon>
        <taxon>Rhodymeniophycidae</taxon>
        <taxon>Ceramiales</taxon>
        <taxon>Rhodomelaceae</taxon>
        <taxon>Laurencieae</taxon>
        <taxon>Corynecladia</taxon>
    </lineage>
</organism>
<dbReference type="AlphaFoldDB" id="A0AA51NFJ4"/>
<evidence type="ECO:0000313" key="1">
    <source>
        <dbReference type="EMBL" id="WMP12668.1"/>
    </source>
</evidence>
<keyword evidence="1" id="KW-0695">RNA-directed DNA polymerase</keyword>
<dbReference type="EMBL" id="OQ908872">
    <property type="protein sequence ID" value="WMP12668.1"/>
    <property type="molecule type" value="Genomic_DNA"/>
</dbReference>
<keyword evidence="1" id="KW-0548">Nucleotidyltransferase</keyword>
<dbReference type="RefSeq" id="YP_010951729.1">
    <property type="nucleotide sequence ID" value="NC_082855.1"/>
</dbReference>
<reference evidence="1" key="1">
    <citation type="journal article" date="2023" name="J. Phycol.">
        <title>Gene-rich plastid genomes of two parasitic red algal species, Laurencia australis and L. verruciformis (Rhodomelaceae, Ceramiales), and a taxonomic revision of Janczewskia.</title>
        <authorList>
            <person name="Preuss M."/>
            <person name="Diaz-Tapia P."/>
            <person name="Verbruggen H."/>
            <person name="Zuccarello G.C."/>
        </authorList>
    </citation>
    <scope>NUCLEOTIDE SEQUENCE</scope>
    <source>
        <strain evidence="1">B2H</strain>
    </source>
</reference>
<name>A0AA51NFJ4_9FLOR</name>
<keyword evidence="1" id="KW-0808">Transferase</keyword>
<proteinExistence type="predicted"/>
<keyword evidence="1" id="KW-0150">Chloroplast</keyword>
<protein>
    <submittedName>
        <fullName evidence="1">Group II intron reverse transcriptase maturase protein</fullName>
    </submittedName>
</protein>
<geneLocation type="chloroplast" evidence="1"/>
<dbReference type="GO" id="GO:0003964">
    <property type="term" value="F:RNA-directed DNA polymerase activity"/>
    <property type="evidence" value="ECO:0007669"/>
    <property type="project" value="UniProtKB-KW"/>
</dbReference>
<gene>
    <name evidence="1" type="primary">mat</name>
</gene>
<dbReference type="GeneID" id="84880638"/>